<dbReference type="GO" id="GO:0015074">
    <property type="term" value="P:DNA integration"/>
    <property type="evidence" value="ECO:0007669"/>
    <property type="project" value="InterPro"/>
</dbReference>
<evidence type="ECO:0000259" key="2">
    <source>
        <dbReference type="Pfam" id="PF13495"/>
    </source>
</evidence>
<reference evidence="3" key="1">
    <citation type="submission" date="2018-06" db="EMBL/GenBank/DDBJ databases">
        <authorList>
            <person name="Zhirakovskaya E."/>
        </authorList>
    </citation>
    <scope>NUCLEOTIDE SEQUENCE</scope>
</reference>
<dbReference type="GO" id="GO:0003677">
    <property type="term" value="F:DNA binding"/>
    <property type="evidence" value="ECO:0007669"/>
    <property type="project" value="UniProtKB-KW"/>
</dbReference>
<dbReference type="InterPro" id="IPR010998">
    <property type="entry name" value="Integrase_recombinase_N"/>
</dbReference>
<protein>
    <recommendedName>
        <fullName evidence="2">Integrase SAM-like N-terminal domain-containing protein</fullName>
    </recommendedName>
</protein>
<proteinExistence type="predicted"/>
<accession>A0A3B1BKF7</accession>
<evidence type="ECO:0000256" key="1">
    <source>
        <dbReference type="ARBA" id="ARBA00023125"/>
    </source>
</evidence>
<dbReference type="InterPro" id="IPR004107">
    <property type="entry name" value="Integrase_SAM-like_N"/>
</dbReference>
<sequence>MPYQRSRVKSKYTPKPGKLLDQVRDVLRYHHYAIRTEKAYVSWILQFIRFNSTRHPKEMNKRGHPSFKWVRPSNNVILMPSMALQKNADTHHLYSRIACAKVGKTSI</sequence>
<keyword evidence="1" id="KW-0238">DNA-binding</keyword>
<feature type="domain" description="Integrase SAM-like N-terminal" evidence="2">
    <location>
        <begin position="19"/>
        <end position="62"/>
    </location>
</feature>
<organism evidence="3">
    <name type="scientific">hydrothermal vent metagenome</name>
    <dbReference type="NCBI Taxonomy" id="652676"/>
    <lineage>
        <taxon>unclassified sequences</taxon>
        <taxon>metagenomes</taxon>
        <taxon>ecological metagenomes</taxon>
    </lineage>
</organism>
<dbReference type="EMBL" id="UOFX01000003">
    <property type="protein sequence ID" value="VAX05237.1"/>
    <property type="molecule type" value="Genomic_DNA"/>
</dbReference>
<name>A0A3B1BKF7_9ZZZZ</name>
<evidence type="ECO:0000313" key="3">
    <source>
        <dbReference type="EMBL" id="VAX05237.1"/>
    </source>
</evidence>
<gene>
    <name evidence="3" type="ORF">MNBD_GAMMA26-374</name>
</gene>
<dbReference type="Gene3D" id="1.10.150.130">
    <property type="match status" value="1"/>
</dbReference>
<dbReference type="Pfam" id="PF13495">
    <property type="entry name" value="Phage_int_SAM_4"/>
    <property type="match status" value="1"/>
</dbReference>
<dbReference type="AlphaFoldDB" id="A0A3B1BKF7"/>